<feature type="signal peptide" evidence="7">
    <location>
        <begin position="1"/>
        <end position="24"/>
    </location>
</feature>
<keyword evidence="7" id="KW-0732">Signal</keyword>
<reference evidence="9" key="1">
    <citation type="journal article" date="2023" name="Mol. Biol. Evol.">
        <title>Third-Generation Sequencing Reveals the Adaptive Role of the Epigenome in Three Deep-Sea Polychaetes.</title>
        <authorList>
            <person name="Perez M."/>
            <person name="Aroh O."/>
            <person name="Sun Y."/>
            <person name="Lan Y."/>
            <person name="Juniper S.K."/>
            <person name="Young C.R."/>
            <person name="Angers B."/>
            <person name="Qian P.Y."/>
        </authorList>
    </citation>
    <scope>NUCLEOTIDE SEQUENCE</scope>
    <source>
        <strain evidence="9">R07B-5</strain>
    </source>
</reference>
<feature type="transmembrane region" description="Helical" evidence="6">
    <location>
        <begin position="430"/>
        <end position="452"/>
    </location>
</feature>
<accession>A0AAD9KQN6</accession>
<feature type="region of interest" description="Disordered" evidence="5">
    <location>
        <begin position="480"/>
        <end position="527"/>
    </location>
</feature>
<dbReference type="InterPro" id="IPR025256">
    <property type="entry name" value="TM7S3/TM198-like_dom"/>
</dbReference>
<protein>
    <recommendedName>
        <fullName evidence="8">TM7S3/TM198-like domain-containing protein</fullName>
    </recommendedName>
</protein>
<feature type="domain" description="TM7S3/TM198-like" evidence="8">
    <location>
        <begin position="359"/>
        <end position="451"/>
    </location>
</feature>
<evidence type="ECO:0000256" key="4">
    <source>
        <dbReference type="ARBA" id="ARBA00023136"/>
    </source>
</evidence>
<proteinExistence type="predicted"/>
<dbReference type="PANTHER" id="PTHR15937">
    <property type="entry name" value="TRANSMEMBRANE 7 SUPERFAMILY MEMBER 3"/>
    <property type="match status" value="1"/>
</dbReference>
<dbReference type="Proteomes" id="UP001209878">
    <property type="component" value="Unassembled WGS sequence"/>
</dbReference>
<dbReference type="GO" id="GO:0005886">
    <property type="term" value="C:plasma membrane"/>
    <property type="evidence" value="ECO:0007669"/>
    <property type="project" value="TreeGrafter"/>
</dbReference>
<dbReference type="GO" id="GO:0043069">
    <property type="term" value="P:negative regulation of programmed cell death"/>
    <property type="evidence" value="ECO:0007669"/>
    <property type="project" value="TreeGrafter"/>
</dbReference>
<feature type="transmembrane region" description="Helical" evidence="6">
    <location>
        <begin position="284"/>
        <end position="303"/>
    </location>
</feature>
<evidence type="ECO:0000256" key="7">
    <source>
        <dbReference type="SAM" id="SignalP"/>
    </source>
</evidence>
<name>A0AAD9KQN6_RIDPI</name>
<keyword evidence="2 6" id="KW-0812">Transmembrane</keyword>
<evidence type="ECO:0000256" key="3">
    <source>
        <dbReference type="ARBA" id="ARBA00022989"/>
    </source>
</evidence>
<evidence type="ECO:0000256" key="1">
    <source>
        <dbReference type="ARBA" id="ARBA00004141"/>
    </source>
</evidence>
<dbReference type="Pfam" id="PF25992">
    <property type="entry name" value="Ig_TM7SF3_N"/>
    <property type="match status" value="1"/>
</dbReference>
<sequence>MYILSLYDRLYVVFLLFIFRTTFAGAGGEDDHVNIVLGIPTRWTLEPHRLLRVTVSNRGLTRSSFILFQVHSRFENVTVSFDKRATYGNAVSGRDVGMVSLQNDTKESHVWYMKSSSSAAINVIMVVTPYAKGDPLPGGCNMEFPLENDPNVHLLPGRHQSVVEFQYANVGLGNGRFDVGLCESSTAEKLLEYDVYVHFLDENDHSEKHFLDTIEILLTVRDVRKHMRKMKTITYLHGKTREAFTAFPRQGVIYGVVVRQSNTSTSSLYVPVSTYTEQDKSVDVTVMVLLTVLGIIGLLICFAGHNFFKIAMFTFGYLTVSLTSFILVAAFSNLEFSSFDMGYVMTSVAFNLTPLGNFELFQHSYDYGIIFACGVLVLTALFLRTPRLLHILSCGVVGSLLCVVMLDVYAGGSVRYVLAVSVWKATVTDYTNIALYSVWVALAVGGIITQLWRERGQREFPACPWRLYKQRRMRQPCLQVTPPSGEIDSDDEQEPLLAAHRQHQRETPSWQHRQPSAVRHDELIDPT</sequence>
<dbReference type="PANTHER" id="PTHR15937:SF3">
    <property type="entry name" value="TRANSMEMBRANE 7 SUPERFAMILY MEMBER 3"/>
    <property type="match status" value="1"/>
</dbReference>
<evidence type="ECO:0000313" key="10">
    <source>
        <dbReference type="Proteomes" id="UP001209878"/>
    </source>
</evidence>
<evidence type="ECO:0000259" key="8">
    <source>
        <dbReference type="Pfam" id="PF13886"/>
    </source>
</evidence>
<gene>
    <name evidence="9" type="ORF">NP493_698g00005</name>
</gene>
<comment type="caution">
    <text evidence="9">The sequence shown here is derived from an EMBL/GenBank/DDBJ whole genome shotgun (WGS) entry which is preliminary data.</text>
</comment>
<evidence type="ECO:0000313" key="9">
    <source>
        <dbReference type="EMBL" id="KAK2175908.1"/>
    </source>
</evidence>
<dbReference type="Pfam" id="PF13886">
    <property type="entry name" value="TM7S3_TM198"/>
    <property type="match status" value="1"/>
</dbReference>
<keyword evidence="3 6" id="KW-1133">Transmembrane helix</keyword>
<feature type="transmembrane region" description="Helical" evidence="6">
    <location>
        <begin position="364"/>
        <end position="383"/>
    </location>
</feature>
<keyword evidence="10" id="KW-1185">Reference proteome</keyword>
<dbReference type="AlphaFoldDB" id="A0AAD9KQN6"/>
<feature type="compositionally biased region" description="Basic and acidic residues" evidence="5">
    <location>
        <begin position="518"/>
        <end position="527"/>
    </location>
</feature>
<feature type="transmembrane region" description="Helical" evidence="6">
    <location>
        <begin position="388"/>
        <end position="410"/>
    </location>
</feature>
<evidence type="ECO:0000256" key="5">
    <source>
        <dbReference type="SAM" id="MobiDB-lite"/>
    </source>
</evidence>
<evidence type="ECO:0000256" key="6">
    <source>
        <dbReference type="SAM" id="Phobius"/>
    </source>
</evidence>
<dbReference type="InterPro" id="IPR042502">
    <property type="entry name" value="TM7SF3"/>
</dbReference>
<feature type="transmembrane region" description="Helical" evidence="6">
    <location>
        <begin position="310"/>
        <end position="331"/>
    </location>
</feature>
<feature type="chain" id="PRO_5042102799" description="TM7S3/TM198-like domain-containing protein" evidence="7">
    <location>
        <begin position="25"/>
        <end position="527"/>
    </location>
</feature>
<organism evidence="9 10">
    <name type="scientific">Ridgeia piscesae</name>
    <name type="common">Tubeworm</name>
    <dbReference type="NCBI Taxonomy" id="27915"/>
    <lineage>
        <taxon>Eukaryota</taxon>
        <taxon>Metazoa</taxon>
        <taxon>Spiralia</taxon>
        <taxon>Lophotrochozoa</taxon>
        <taxon>Annelida</taxon>
        <taxon>Polychaeta</taxon>
        <taxon>Sedentaria</taxon>
        <taxon>Canalipalpata</taxon>
        <taxon>Sabellida</taxon>
        <taxon>Siboglinidae</taxon>
        <taxon>Ridgeia</taxon>
    </lineage>
</organism>
<keyword evidence="4 6" id="KW-0472">Membrane</keyword>
<comment type="subcellular location">
    <subcellularLocation>
        <location evidence="1">Membrane</location>
        <topology evidence="1">Multi-pass membrane protein</topology>
    </subcellularLocation>
</comment>
<evidence type="ECO:0000256" key="2">
    <source>
        <dbReference type="ARBA" id="ARBA00022692"/>
    </source>
</evidence>
<dbReference type="EMBL" id="JAODUO010000697">
    <property type="protein sequence ID" value="KAK2175908.1"/>
    <property type="molecule type" value="Genomic_DNA"/>
</dbReference>